<evidence type="ECO:0000256" key="3">
    <source>
        <dbReference type="ARBA" id="ARBA00022679"/>
    </source>
</evidence>
<comment type="domain">
    <text evidence="12">Contains an N-terminal zinc-binding domain, a central core domain that contains the primase activity, and a C-terminal DnaB-binding domain.</text>
</comment>
<dbReference type="InterPro" id="IPR050219">
    <property type="entry name" value="DnaG_primase"/>
</dbReference>
<accession>A0ABX8WMT3</accession>
<evidence type="ECO:0000256" key="8">
    <source>
        <dbReference type="ARBA" id="ARBA00022833"/>
    </source>
</evidence>
<keyword evidence="3 12" id="KW-0808">Transferase</keyword>
<keyword evidence="15" id="KW-1185">Reference proteome</keyword>
<sequence>MGRIPDQFIDDLLARTDIVEVVQARVPLKKKGNEYTACCPFHNERSPSFFVSPNKQFYHCFGCGAHGTAISFLMNFDRLEFLDAIDELAKQAGVEVPKDTRQQNRNAEAEPLFGGLDAASRFYQAQLTSSDVARQYLAARGLSASTIERFNIGYAPDSFDGLMSRLGTDARRMEVLEKAGMFSRNDNGRVYDKFRHRVMFPIHDRRGRVIGFGGRVLSDEQSPKYLNSPETPLFHKGRELYGLWQAKQANNKLDRLLVVEGYMDVVSLAQHGIDFAVATLGTATTPEHAELLFRNAPIAVFSFDGDSAGRRAAWKAVESVLPAMRDGRRAQFLFLPDGEDPDTIVRSEGAAAFNARLDAATDLSEFYFAQRAHGLSMTTTSGKATLLDRCRDDIAKIPDGGFRDALVARIHELTGVDLGKSPQGQVAGQNASMHVKRSLVRHAISLLLQDPSLALDIPDPRAIEGLDEPGVPLLISLIETMHARPQLTTGGLLEAFDAHGAHGSLTTLAGISLPGDHDSWLEEMAGVFAQLEGRMRNQRIDALRDRLSELTQEEKMELRDLLATRVANHAG</sequence>
<dbReference type="Pfam" id="PF10410">
    <property type="entry name" value="DnaB_bind"/>
    <property type="match status" value="1"/>
</dbReference>
<dbReference type="PROSITE" id="PS50880">
    <property type="entry name" value="TOPRIM"/>
    <property type="match status" value="1"/>
</dbReference>
<dbReference type="Proteomes" id="UP000824755">
    <property type="component" value="Chromosome"/>
</dbReference>
<dbReference type="SMART" id="SM00766">
    <property type="entry name" value="DnaG_DnaB_bind"/>
    <property type="match status" value="1"/>
</dbReference>
<dbReference type="SUPFAM" id="SSF57783">
    <property type="entry name" value="Zinc beta-ribbon"/>
    <property type="match status" value="1"/>
</dbReference>
<dbReference type="InterPro" id="IPR037068">
    <property type="entry name" value="DNA_primase_core_N_sf"/>
</dbReference>
<dbReference type="InterPro" id="IPR034151">
    <property type="entry name" value="TOPRIM_DnaG_bac"/>
</dbReference>
<reference evidence="14 15" key="1">
    <citation type="submission" date="2021-08" db="EMBL/GenBank/DDBJ databases">
        <title>Lysobacter sp. strain CJ11 Genome sequencing and assembly.</title>
        <authorList>
            <person name="Kim I."/>
        </authorList>
    </citation>
    <scope>NUCLEOTIDE SEQUENCE [LARGE SCALE GENOMIC DNA]</scope>
    <source>
        <strain evidence="14 15">CJ11</strain>
    </source>
</reference>
<dbReference type="SUPFAM" id="SSF56731">
    <property type="entry name" value="DNA primase core"/>
    <property type="match status" value="1"/>
</dbReference>
<evidence type="ECO:0000256" key="4">
    <source>
        <dbReference type="ARBA" id="ARBA00022695"/>
    </source>
</evidence>
<dbReference type="PANTHER" id="PTHR30313">
    <property type="entry name" value="DNA PRIMASE"/>
    <property type="match status" value="1"/>
</dbReference>
<dbReference type="SMART" id="SM00400">
    <property type="entry name" value="ZnF_CHCC"/>
    <property type="match status" value="1"/>
</dbReference>
<feature type="zinc finger region" description="CHC2-type" evidence="12">
    <location>
        <begin position="39"/>
        <end position="63"/>
    </location>
</feature>
<feature type="domain" description="Toprim" evidence="13">
    <location>
        <begin position="254"/>
        <end position="336"/>
    </location>
</feature>
<dbReference type="InterPro" id="IPR030846">
    <property type="entry name" value="DnaG_bac"/>
</dbReference>
<dbReference type="Pfam" id="PF08275">
    <property type="entry name" value="DNAG_N"/>
    <property type="match status" value="1"/>
</dbReference>
<dbReference type="EMBL" id="CP080544">
    <property type="protein sequence ID" value="QYR52936.1"/>
    <property type="molecule type" value="Genomic_DNA"/>
</dbReference>
<dbReference type="HAMAP" id="MF_00974">
    <property type="entry name" value="DNA_primase_DnaG"/>
    <property type="match status" value="1"/>
</dbReference>
<proteinExistence type="inferred from homology"/>
<keyword evidence="5 12" id="KW-0235">DNA replication</keyword>
<evidence type="ECO:0000259" key="13">
    <source>
        <dbReference type="PROSITE" id="PS50880"/>
    </source>
</evidence>
<comment type="subunit">
    <text evidence="12">Monomer. Interacts with DnaB.</text>
</comment>
<dbReference type="PANTHER" id="PTHR30313:SF2">
    <property type="entry name" value="DNA PRIMASE"/>
    <property type="match status" value="1"/>
</dbReference>
<dbReference type="SMART" id="SM00493">
    <property type="entry name" value="TOPRIM"/>
    <property type="match status" value="1"/>
</dbReference>
<dbReference type="InterPro" id="IPR019475">
    <property type="entry name" value="DNA_primase_DnaB-bd"/>
</dbReference>
<name>A0ABX8WMT3_9GAMM</name>
<dbReference type="Gene3D" id="1.20.50.20">
    <property type="entry name" value="DnaG, RNA polymerase domain, helical bundle"/>
    <property type="match status" value="1"/>
</dbReference>
<dbReference type="InterPro" id="IPR013173">
    <property type="entry name" value="DNA_primase_DnaG_DnaB-bd_dom"/>
</dbReference>
<evidence type="ECO:0000313" key="15">
    <source>
        <dbReference type="Proteomes" id="UP000824755"/>
    </source>
</evidence>
<dbReference type="Gene3D" id="3.90.980.10">
    <property type="entry name" value="DNA primase, catalytic core, N-terminal domain"/>
    <property type="match status" value="1"/>
</dbReference>
<dbReference type="Pfam" id="PF13155">
    <property type="entry name" value="Toprim_2"/>
    <property type="match status" value="1"/>
</dbReference>
<evidence type="ECO:0000256" key="12">
    <source>
        <dbReference type="HAMAP-Rule" id="MF_00974"/>
    </source>
</evidence>
<evidence type="ECO:0000256" key="6">
    <source>
        <dbReference type="ARBA" id="ARBA00022723"/>
    </source>
</evidence>
<evidence type="ECO:0000256" key="10">
    <source>
        <dbReference type="ARBA" id="ARBA00023125"/>
    </source>
</evidence>
<dbReference type="Gene3D" id="3.90.580.10">
    <property type="entry name" value="Zinc finger, CHC2-type domain"/>
    <property type="match status" value="1"/>
</dbReference>
<dbReference type="InterPro" id="IPR006171">
    <property type="entry name" value="TOPRIM_dom"/>
</dbReference>
<dbReference type="InterPro" id="IPR036977">
    <property type="entry name" value="DNA_primase_Znf_CHC2"/>
</dbReference>
<dbReference type="InterPro" id="IPR016136">
    <property type="entry name" value="DNA_helicase_N/primase_C"/>
</dbReference>
<comment type="cofactor">
    <cofactor evidence="12">
        <name>Zn(2+)</name>
        <dbReference type="ChEBI" id="CHEBI:29105"/>
    </cofactor>
    <text evidence="12">Binds 1 zinc ion per monomer.</text>
</comment>
<keyword evidence="9" id="KW-0460">Magnesium</keyword>
<evidence type="ECO:0000256" key="7">
    <source>
        <dbReference type="ARBA" id="ARBA00022771"/>
    </source>
</evidence>
<comment type="function">
    <text evidence="12">RNA polymerase that catalyzes the synthesis of short RNA molecules used as primers for DNA polymerase during DNA replication.</text>
</comment>
<dbReference type="InterPro" id="IPR013264">
    <property type="entry name" value="DNAG_N"/>
</dbReference>
<keyword evidence="6 12" id="KW-0479">Metal-binding</keyword>
<keyword evidence="2 12" id="KW-0639">Primosome</keyword>
<dbReference type="SUPFAM" id="SSF117023">
    <property type="entry name" value="DNA primase DnaG, C-terminal domain"/>
    <property type="match status" value="1"/>
</dbReference>
<evidence type="ECO:0000256" key="1">
    <source>
        <dbReference type="ARBA" id="ARBA00022478"/>
    </source>
</evidence>
<keyword evidence="4 12" id="KW-0548">Nucleotidyltransferase</keyword>
<dbReference type="Pfam" id="PF01807">
    <property type="entry name" value="Zn_ribbon_DnaG"/>
    <property type="match status" value="1"/>
</dbReference>
<organism evidence="14 15">
    <name type="scientific">Lysobacter soyae</name>
    <dbReference type="NCBI Taxonomy" id="2764185"/>
    <lineage>
        <taxon>Bacteria</taxon>
        <taxon>Pseudomonadati</taxon>
        <taxon>Pseudomonadota</taxon>
        <taxon>Gammaproteobacteria</taxon>
        <taxon>Lysobacterales</taxon>
        <taxon>Lysobacteraceae</taxon>
        <taxon>Lysobacter</taxon>
    </lineage>
</organism>
<dbReference type="Pfam" id="PF08278">
    <property type="entry name" value="DnaG_DnaB_bind"/>
    <property type="match status" value="1"/>
</dbReference>
<keyword evidence="8 12" id="KW-0862">Zinc</keyword>
<dbReference type="NCBIfam" id="TIGR01391">
    <property type="entry name" value="dnaG"/>
    <property type="match status" value="1"/>
</dbReference>
<keyword evidence="1 12" id="KW-0240">DNA-directed RNA polymerase</keyword>
<evidence type="ECO:0000256" key="2">
    <source>
        <dbReference type="ARBA" id="ARBA00022515"/>
    </source>
</evidence>
<protein>
    <recommendedName>
        <fullName evidence="12">DNA primase</fullName>
        <ecNumber evidence="12">2.7.7.101</ecNumber>
    </recommendedName>
</protein>
<gene>
    <name evidence="12 14" type="primary">dnaG</name>
    <name evidence="14" type="ORF">H8L67_10270</name>
</gene>
<dbReference type="InterPro" id="IPR006295">
    <property type="entry name" value="DNA_primase_DnaG"/>
</dbReference>
<evidence type="ECO:0000256" key="11">
    <source>
        <dbReference type="ARBA" id="ARBA00023163"/>
    </source>
</evidence>
<comment type="similarity">
    <text evidence="12">Belongs to the DnaG primase family.</text>
</comment>
<dbReference type="InterPro" id="IPR002694">
    <property type="entry name" value="Znf_CHC2"/>
</dbReference>
<keyword evidence="10 12" id="KW-0238">DNA-binding</keyword>
<dbReference type="Gene3D" id="1.10.860.10">
    <property type="entry name" value="DNAb Helicase, Chain A"/>
    <property type="match status" value="1"/>
</dbReference>
<dbReference type="EC" id="2.7.7.101" evidence="12"/>
<dbReference type="CDD" id="cd03364">
    <property type="entry name" value="TOPRIM_DnaG_primases"/>
    <property type="match status" value="1"/>
</dbReference>
<evidence type="ECO:0000256" key="5">
    <source>
        <dbReference type="ARBA" id="ARBA00022705"/>
    </source>
</evidence>
<dbReference type="RefSeq" id="WP_220379756.1">
    <property type="nucleotide sequence ID" value="NZ_CP080544.1"/>
</dbReference>
<evidence type="ECO:0000313" key="14">
    <source>
        <dbReference type="EMBL" id="QYR52936.1"/>
    </source>
</evidence>
<keyword evidence="7 12" id="KW-0863">Zinc-finger</keyword>
<dbReference type="Gene3D" id="3.40.1360.10">
    <property type="match status" value="1"/>
</dbReference>
<keyword evidence="11 12" id="KW-0804">Transcription</keyword>
<comment type="catalytic activity">
    <reaction evidence="12">
        <text>ssDNA + n NTP = ssDNA/pppN(pN)n-1 hybrid + (n-1) diphosphate.</text>
        <dbReference type="EC" id="2.7.7.101"/>
    </reaction>
</comment>
<evidence type="ECO:0000256" key="9">
    <source>
        <dbReference type="ARBA" id="ARBA00022842"/>
    </source>
</evidence>